<proteinExistence type="predicted"/>
<dbReference type="GO" id="GO:0009448">
    <property type="term" value="P:gamma-aminobutyric acid metabolic process"/>
    <property type="evidence" value="ECO:0007669"/>
    <property type="project" value="TreeGrafter"/>
</dbReference>
<dbReference type="SUPFAM" id="SSF53383">
    <property type="entry name" value="PLP-dependent transferases"/>
    <property type="match status" value="1"/>
</dbReference>
<dbReference type="InterPro" id="IPR015422">
    <property type="entry name" value="PyrdxlP-dep_Trfase_small"/>
</dbReference>
<dbReference type="GO" id="GO:0004015">
    <property type="term" value="F:adenosylmethionine-8-amino-7-oxononanoate transaminase activity"/>
    <property type="evidence" value="ECO:0007669"/>
    <property type="project" value="TreeGrafter"/>
</dbReference>
<accession>A0A6N2LHQ9</accession>
<keyword evidence="1" id="KW-0032">Aminotransferase</keyword>
<dbReference type="Pfam" id="PF00202">
    <property type="entry name" value="Aminotran_3"/>
    <property type="match status" value="1"/>
</dbReference>
<feature type="region of interest" description="Disordered" evidence="3">
    <location>
        <begin position="61"/>
        <end position="82"/>
    </location>
</feature>
<dbReference type="Gene3D" id="3.90.1150.10">
    <property type="entry name" value="Aspartate Aminotransferase, domain 1"/>
    <property type="match status" value="1"/>
</dbReference>
<gene>
    <name evidence="4" type="ORF">SVIM_LOCUS190858</name>
</gene>
<name>A0A6N2LHQ9_SALVM</name>
<dbReference type="GO" id="GO:0009102">
    <property type="term" value="P:biotin biosynthetic process"/>
    <property type="evidence" value="ECO:0007669"/>
    <property type="project" value="TreeGrafter"/>
</dbReference>
<evidence type="ECO:0000256" key="1">
    <source>
        <dbReference type="ARBA" id="ARBA00022576"/>
    </source>
</evidence>
<keyword evidence="2" id="KW-0808">Transferase</keyword>
<dbReference type="InterPro" id="IPR005814">
    <property type="entry name" value="Aminotrans_3"/>
</dbReference>
<dbReference type="GO" id="GO:0030170">
    <property type="term" value="F:pyridoxal phosphate binding"/>
    <property type="evidence" value="ECO:0007669"/>
    <property type="project" value="InterPro"/>
</dbReference>
<feature type="compositionally biased region" description="Basic and acidic residues" evidence="3">
    <location>
        <begin position="66"/>
        <end position="78"/>
    </location>
</feature>
<dbReference type="EMBL" id="CAADRP010001202">
    <property type="protein sequence ID" value="VFU36910.1"/>
    <property type="molecule type" value="Genomic_DNA"/>
</dbReference>
<dbReference type="InterPro" id="IPR015424">
    <property type="entry name" value="PyrdxlP-dep_Trfase"/>
</dbReference>
<evidence type="ECO:0008006" key="5">
    <source>
        <dbReference type="Google" id="ProtNLM"/>
    </source>
</evidence>
<evidence type="ECO:0000256" key="3">
    <source>
        <dbReference type="SAM" id="MobiDB-lite"/>
    </source>
</evidence>
<dbReference type="AlphaFoldDB" id="A0A6N2LHQ9"/>
<protein>
    <recommendedName>
        <fullName evidence="5">Ornithine aminotransferase</fullName>
    </recommendedName>
</protein>
<reference evidence="4" key="1">
    <citation type="submission" date="2019-03" db="EMBL/GenBank/DDBJ databases">
        <authorList>
            <person name="Mank J."/>
            <person name="Almeida P."/>
        </authorList>
    </citation>
    <scope>NUCLEOTIDE SEQUENCE</scope>
    <source>
        <strain evidence="4">78183</strain>
    </source>
</reference>
<evidence type="ECO:0000313" key="4">
    <source>
        <dbReference type="EMBL" id="VFU36910.1"/>
    </source>
</evidence>
<organism evidence="4">
    <name type="scientific">Salix viminalis</name>
    <name type="common">Common osier</name>
    <name type="synonym">Basket willow</name>
    <dbReference type="NCBI Taxonomy" id="40686"/>
    <lineage>
        <taxon>Eukaryota</taxon>
        <taxon>Viridiplantae</taxon>
        <taxon>Streptophyta</taxon>
        <taxon>Embryophyta</taxon>
        <taxon>Tracheophyta</taxon>
        <taxon>Spermatophyta</taxon>
        <taxon>Magnoliopsida</taxon>
        <taxon>eudicotyledons</taxon>
        <taxon>Gunneridae</taxon>
        <taxon>Pentapetalae</taxon>
        <taxon>rosids</taxon>
        <taxon>fabids</taxon>
        <taxon>Malpighiales</taxon>
        <taxon>Salicaceae</taxon>
        <taxon>Saliceae</taxon>
        <taxon>Salix</taxon>
    </lineage>
</organism>
<evidence type="ECO:0000256" key="2">
    <source>
        <dbReference type="ARBA" id="ARBA00022679"/>
    </source>
</evidence>
<dbReference type="PANTHER" id="PTHR42684:SF19">
    <property type="entry name" value="GAMMA AMINOBUTYRATE TRANSAMINASE 3, CHLOROPLASTIC"/>
    <property type="match status" value="1"/>
</dbReference>
<dbReference type="PANTHER" id="PTHR42684">
    <property type="entry name" value="ADENOSYLMETHIONINE-8-AMINO-7-OXONONANOATE AMINOTRANSFERASE"/>
    <property type="match status" value="1"/>
</dbReference>
<sequence>MASCHLESANASVTLDDSKEDEEICDKRCLLYNDLVVKGWIRTSVCSETVDSFNANGEEDEVLSWRGDDSRDDPRTGDVKTSVPTTGELAVSICVGESRGNEINIEEFGSVDVEEMDLLGDKFNIRTCISSRGKALASGYLPIAAGSFSHGFTNSGHPVACVVALETLKIYKERNILDQVNRIAPKFQYGLRAFSDSPIIGEIRGTGLILGIEFFDNNSPNDQFPLEWGAWCDDEEPEICIIGFKFKSGDNIMMSSPFIMSPEEVDELISKYGKALMGY</sequence>